<comment type="subcellular location">
    <subcellularLocation>
        <location evidence="1">Membrane</location>
        <topology evidence="1">Multi-pass membrane protein</topology>
    </subcellularLocation>
</comment>
<evidence type="ECO:0000256" key="6">
    <source>
        <dbReference type="ARBA" id="ARBA00023136"/>
    </source>
</evidence>
<evidence type="ECO:0000256" key="9">
    <source>
        <dbReference type="ARBA" id="ARBA00023286"/>
    </source>
</evidence>
<evidence type="ECO:0000259" key="12">
    <source>
        <dbReference type="SMART" id="SM00079"/>
    </source>
</evidence>
<dbReference type="Gene3D" id="3.40.190.10">
    <property type="entry name" value="Periplasmic binding protein-like II"/>
    <property type="match status" value="1"/>
</dbReference>
<name>A0A8S3ZEC9_9EUPU</name>
<evidence type="ECO:0000256" key="3">
    <source>
        <dbReference type="ARBA" id="ARBA00022692"/>
    </source>
</evidence>
<feature type="transmembrane region" description="Helical" evidence="11">
    <location>
        <begin position="120"/>
        <end position="140"/>
    </location>
</feature>
<accession>A0A8S3ZEC9</accession>
<dbReference type="GO" id="GO:0015276">
    <property type="term" value="F:ligand-gated monoatomic ion channel activity"/>
    <property type="evidence" value="ECO:0007669"/>
    <property type="project" value="InterPro"/>
</dbReference>
<keyword evidence="8" id="KW-0325">Glycoprotein</keyword>
<reference evidence="14" key="1">
    <citation type="submission" date="2021-04" db="EMBL/GenBank/DDBJ databases">
        <authorList>
            <consortium name="Molecular Ecology Group"/>
        </authorList>
    </citation>
    <scope>NUCLEOTIDE SEQUENCE</scope>
</reference>
<comment type="caution">
    <text evidence="14">The sequence shown here is derived from an EMBL/GenBank/DDBJ whole genome shotgun (WGS) entry which is preliminary data.</text>
</comment>
<feature type="domain" description="Ionotropic glutamate receptor C-terminal" evidence="12">
    <location>
        <begin position="2"/>
        <end position="173"/>
    </location>
</feature>
<evidence type="ECO:0000256" key="10">
    <source>
        <dbReference type="ARBA" id="ARBA00023303"/>
    </source>
</evidence>
<keyword evidence="3 11" id="KW-0812">Transmembrane</keyword>
<feature type="non-terminal residue" evidence="14">
    <location>
        <position position="173"/>
    </location>
</feature>
<sequence>ETPFVMKRVDKGFDDDHHLEYEGFLIDVLLEIVKLLDFTFIISPVPDGKFGSLKGKQWTGMIRQLVHKEADIALAPFQMTTDRAEVVDFTKPFMTKGTTVVVRRPEPKIWMFQFLSPFSNTVWCAIFVAFISASLTLFTVSRVNSDRHARSTQNLRESFWYMWGTLLRGSLCG</sequence>
<evidence type="ECO:0000256" key="11">
    <source>
        <dbReference type="SAM" id="Phobius"/>
    </source>
</evidence>
<proteinExistence type="predicted"/>
<keyword evidence="15" id="KW-1185">Reference proteome</keyword>
<keyword evidence="5" id="KW-0406">Ion transport</keyword>
<keyword evidence="2" id="KW-0813">Transport</keyword>
<dbReference type="GO" id="GO:0016020">
    <property type="term" value="C:membrane"/>
    <property type="evidence" value="ECO:0007669"/>
    <property type="project" value="UniProtKB-SubCell"/>
</dbReference>
<gene>
    <name evidence="14" type="ORF">CUNI_LOCUS12106</name>
</gene>
<evidence type="ECO:0000256" key="8">
    <source>
        <dbReference type="ARBA" id="ARBA00023180"/>
    </source>
</evidence>
<dbReference type="EMBL" id="CAJHNH020002382">
    <property type="protein sequence ID" value="CAG5126548.1"/>
    <property type="molecule type" value="Genomic_DNA"/>
</dbReference>
<dbReference type="InterPro" id="IPR019594">
    <property type="entry name" value="Glu/Gly-bd"/>
</dbReference>
<dbReference type="FunFam" id="3.40.190.10:FF:000024">
    <property type="entry name" value="Glutamate receptor, ionotropic, delta 1"/>
    <property type="match status" value="1"/>
</dbReference>
<evidence type="ECO:0000313" key="14">
    <source>
        <dbReference type="EMBL" id="CAG5126548.1"/>
    </source>
</evidence>
<keyword evidence="6 11" id="KW-0472">Membrane</keyword>
<feature type="domain" description="Ionotropic glutamate receptor L-glutamate and glycine-binding" evidence="13">
    <location>
        <begin position="3"/>
        <end position="67"/>
    </location>
</feature>
<dbReference type="Gene3D" id="1.10.287.70">
    <property type="match status" value="1"/>
</dbReference>
<evidence type="ECO:0000256" key="2">
    <source>
        <dbReference type="ARBA" id="ARBA00022448"/>
    </source>
</evidence>
<dbReference type="SMART" id="SM00918">
    <property type="entry name" value="Lig_chan-Glu_bd"/>
    <property type="match status" value="1"/>
</dbReference>
<dbReference type="InterPro" id="IPR015683">
    <property type="entry name" value="Ionotropic_Glu_rcpt"/>
</dbReference>
<keyword evidence="4 11" id="KW-1133">Transmembrane helix</keyword>
<evidence type="ECO:0000256" key="5">
    <source>
        <dbReference type="ARBA" id="ARBA00023065"/>
    </source>
</evidence>
<keyword evidence="9" id="KW-1071">Ligand-gated ion channel</keyword>
<protein>
    <submittedName>
        <fullName evidence="14">Uncharacterized protein</fullName>
    </submittedName>
</protein>
<dbReference type="Pfam" id="PF10613">
    <property type="entry name" value="Lig_chan-Glu_bd"/>
    <property type="match status" value="1"/>
</dbReference>
<feature type="non-terminal residue" evidence="14">
    <location>
        <position position="1"/>
    </location>
</feature>
<dbReference type="SMART" id="SM00079">
    <property type="entry name" value="PBPe"/>
    <property type="match status" value="1"/>
</dbReference>
<organism evidence="14 15">
    <name type="scientific">Candidula unifasciata</name>
    <dbReference type="NCBI Taxonomy" id="100452"/>
    <lineage>
        <taxon>Eukaryota</taxon>
        <taxon>Metazoa</taxon>
        <taxon>Spiralia</taxon>
        <taxon>Lophotrochozoa</taxon>
        <taxon>Mollusca</taxon>
        <taxon>Gastropoda</taxon>
        <taxon>Heterobranchia</taxon>
        <taxon>Euthyneura</taxon>
        <taxon>Panpulmonata</taxon>
        <taxon>Eupulmonata</taxon>
        <taxon>Stylommatophora</taxon>
        <taxon>Helicina</taxon>
        <taxon>Helicoidea</taxon>
        <taxon>Geomitridae</taxon>
        <taxon>Candidula</taxon>
    </lineage>
</organism>
<keyword evidence="7" id="KW-0675">Receptor</keyword>
<evidence type="ECO:0000313" key="15">
    <source>
        <dbReference type="Proteomes" id="UP000678393"/>
    </source>
</evidence>
<evidence type="ECO:0000256" key="1">
    <source>
        <dbReference type="ARBA" id="ARBA00004141"/>
    </source>
</evidence>
<dbReference type="InterPro" id="IPR001320">
    <property type="entry name" value="Iontro_rcpt_C"/>
</dbReference>
<dbReference type="Proteomes" id="UP000678393">
    <property type="component" value="Unassembled WGS sequence"/>
</dbReference>
<evidence type="ECO:0000259" key="13">
    <source>
        <dbReference type="SMART" id="SM00918"/>
    </source>
</evidence>
<dbReference type="PANTHER" id="PTHR18966">
    <property type="entry name" value="IONOTROPIC GLUTAMATE RECEPTOR"/>
    <property type="match status" value="1"/>
</dbReference>
<dbReference type="AlphaFoldDB" id="A0A8S3ZEC9"/>
<keyword evidence="10" id="KW-0407">Ion channel</keyword>
<evidence type="ECO:0000256" key="7">
    <source>
        <dbReference type="ARBA" id="ARBA00023170"/>
    </source>
</evidence>
<evidence type="ECO:0000256" key="4">
    <source>
        <dbReference type="ARBA" id="ARBA00022989"/>
    </source>
</evidence>
<dbReference type="OrthoDB" id="5984008at2759"/>
<dbReference type="SUPFAM" id="SSF53850">
    <property type="entry name" value="Periplasmic binding protein-like II"/>
    <property type="match status" value="1"/>
</dbReference>